<organism evidence="1 2">
    <name type="scientific">Mucor circinelloides f. circinelloides (strain 1006PhL)</name>
    <name type="common">Mucormycosis agent</name>
    <name type="synonym">Calyptromyces circinelloides</name>
    <dbReference type="NCBI Taxonomy" id="1220926"/>
    <lineage>
        <taxon>Eukaryota</taxon>
        <taxon>Fungi</taxon>
        <taxon>Fungi incertae sedis</taxon>
        <taxon>Mucoromycota</taxon>
        <taxon>Mucoromycotina</taxon>
        <taxon>Mucoromycetes</taxon>
        <taxon>Mucorales</taxon>
        <taxon>Mucorineae</taxon>
        <taxon>Mucoraceae</taxon>
        <taxon>Mucor</taxon>
    </lineage>
</organism>
<name>S2K424_MUCC1</name>
<gene>
    <name evidence="1" type="ORF">HMPREF1544_03054</name>
</gene>
<dbReference type="AlphaFoldDB" id="S2K424"/>
<sequence length="192" mass="21582">MRIVTTRGGDKPKHWVTIKLRHSIKLKWPTIDKLYSKAQCPFVYRAVKSLSICRNLIVFVVPASVSSVWKRILDTQKFRAGIVSVRCEVDEEANDELNTANSSSEKTIDDFIASQGYQPCSVEPLPENIVVNDLAVVDGDRTSSNIFIKKQPERAIFNQNISSVSTTKKIPATYGHFICRQLTIEESALSTH</sequence>
<accession>S2K424</accession>
<keyword evidence="2" id="KW-1185">Reference proteome</keyword>
<protein>
    <submittedName>
        <fullName evidence="1">Uncharacterized protein</fullName>
    </submittedName>
</protein>
<evidence type="ECO:0000313" key="1">
    <source>
        <dbReference type="EMBL" id="EPB90078.1"/>
    </source>
</evidence>
<reference evidence="2" key="1">
    <citation type="submission" date="2013-05" db="EMBL/GenBank/DDBJ databases">
        <title>The Genome sequence of Mucor circinelloides f. circinelloides 1006PhL.</title>
        <authorList>
            <consortium name="The Broad Institute Genomics Platform"/>
            <person name="Cuomo C."/>
            <person name="Earl A."/>
            <person name="Findley K."/>
            <person name="Lee S.C."/>
            <person name="Walker B."/>
            <person name="Young S."/>
            <person name="Zeng Q."/>
            <person name="Gargeya S."/>
            <person name="Fitzgerald M."/>
            <person name="Haas B."/>
            <person name="Abouelleil A."/>
            <person name="Allen A.W."/>
            <person name="Alvarado L."/>
            <person name="Arachchi H.M."/>
            <person name="Berlin A.M."/>
            <person name="Chapman S.B."/>
            <person name="Gainer-Dewar J."/>
            <person name="Goldberg J."/>
            <person name="Griggs A."/>
            <person name="Gujja S."/>
            <person name="Hansen M."/>
            <person name="Howarth C."/>
            <person name="Imamovic A."/>
            <person name="Ireland A."/>
            <person name="Larimer J."/>
            <person name="McCowan C."/>
            <person name="Murphy C."/>
            <person name="Pearson M."/>
            <person name="Poon T.W."/>
            <person name="Priest M."/>
            <person name="Roberts A."/>
            <person name="Saif S."/>
            <person name="Shea T."/>
            <person name="Sisk P."/>
            <person name="Sykes S."/>
            <person name="Wortman J."/>
            <person name="Nusbaum C."/>
            <person name="Birren B."/>
        </authorList>
    </citation>
    <scope>NUCLEOTIDE SEQUENCE [LARGE SCALE GENOMIC DNA]</scope>
    <source>
        <strain evidence="2">1006PhL</strain>
    </source>
</reference>
<dbReference type="EMBL" id="KE123925">
    <property type="protein sequence ID" value="EPB90078.1"/>
    <property type="molecule type" value="Genomic_DNA"/>
</dbReference>
<proteinExistence type="predicted"/>
<dbReference type="OrthoDB" id="2379842at2759"/>
<dbReference type="VEuPathDB" id="FungiDB:HMPREF1544_03054"/>
<dbReference type="InParanoid" id="S2K424"/>
<evidence type="ECO:0000313" key="2">
    <source>
        <dbReference type="Proteomes" id="UP000014254"/>
    </source>
</evidence>
<dbReference type="Proteomes" id="UP000014254">
    <property type="component" value="Unassembled WGS sequence"/>
</dbReference>